<dbReference type="SUPFAM" id="SSF144232">
    <property type="entry name" value="HIT/MYND zinc finger-like"/>
    <property type="match status" value="1"/>
</dbReference>
<dbReference type="EMBL" id="JANEYF010002641">
    <property type="protein sequence ID" value="KAJ8943925.1"/>
    <property type="molecule type" value="Genomic_DNA"/>
</dbReference>
<protein>
    <recommendedName>
        <fullName evidence="1">PiggyBac transposable element-derived protein 4 C-terminal zinc-finger domain-containing protein</fullName>
    </recommendedName>
</protein>
<evidence type="ECO:0000313" key="2">
    <source>
        <dbReference type="EMBL" id="KAJ8943925.1"/>
    </source>
</evidence>
<name>A0AAV8Y0D5_9CUCU</name>
<sequence length="81" mass="9362">MIKKKLLCLFGEPNTQNVEVSNVSPAVLHYLEPNPPTAKDKSAMLRCRECKKRKTRYLCPVCRERPGLCVHPCFKDHHSRN</sequence>
<dbReference type="Pfam" id="PF13842">
    <property type="entry name" value="zf-Tnp_2"/>
    <property type="match status" value="1"/>
</dbReference>
<comment type="caution">
    <text evidence="2">The sequence shown here is derived from an EMBL/GenBank/DDBJ whole genome shotgun (WGS) entry which is preliminary data.</text>
</comment>
<accession>A0AAV8Y0D5</accession>
<dbReference type="InterPro" id="IPR032718">
    <property type="entry name" value="PGBD4_Znf_C"/>
</dbReference>
<gene>
    <name evidence="2" type="ORF">NQ314_009589</name>
</gene>
<keyword evidence="3" id="KW-1185">Reference proteome</keyword>
<dbReference type="AlphaFoldDB" id="A0AAV8Y0D5"/>
<reference evidence="2" key="1">
    <citation type="journal article" date="2023" name="Insect Mol. Biol.">
        <title>Genome sequencing provides insights into the evolution of gene families encoding plant cell wall-degrading enzymes in longhorned beetles.</title>
        <authorList>
            <person name="Shin N.R."/>
            <person name="Okamura Y."/>
            <person name="Kirsch R."/>
            <person name="Pauchet Y."/>
        </authorList>
    </citation>
    <scope>NUCLEOTIDE SEQUENCE</scope>
    <source>
        <strain evidence="2">RBIC_L_NR</strain>
    </source>
</reference>
<evidence type="ECO:0000259" key="1">
    <source>
        <dbReference type="Pfam" id="PF13842"/>
    </source>
</evidence>
<dbReference type="Proteomes" id="UP001162156">
    <property type="component" value="Unassembled WGS sequence"/>
</dbReference>
<evidence type="ECO:0000313" key="3">
    <source>
        <dbReference type="Proteomes" id="UP001162156"/>
    </source>
</evidence>
<feature type="domain" description="PiggyBac transposable element-derived protein 4 C-terminal zinc-finger" evidence="1">
    <location>
        <begin position="41"/>
        <end position="78"/>
    </location>
</feature>
<organism evidence="2 3">
    <name type="scientific">Rhamnusium bicolor</name>
    <dbReference type="NCBI Taxonomy" id="1586634"/>
    <lineage>
        <taxon>Eukaryota</taxon>
        <taxon>Metazoa</taxon>
        <taxon>Ecdysozoa</taxon>
        <taxon>Arthropoda</taxon>
        <taxon>Hexapoda</taxon>
        <taxon>Insecta</taxon>
        <taxon>Pterygota</taxon>
        <taxon>Neoptera</taxon>
        <taxon>Endopterygota</taxon>
        <taxon>Coleoptera</taxon>
        <taxon>Polyphaga</taxon>
        <taxon>Cucujiformia</taxon>
        <taxon>Chrysomeloidea</taxon>
        <taxon>Cerambycidae</taxon>
        <taxon>Lepturinae</taxon>
        <taxon>Rhagiini</taxon>
        <taxon>Rhamnusium</taxon>
    </lineage>
</organism>
<proteinExistence type="predicted"/>